<keyword evidence="2" id="KW-0812">Transmembrane</keyword>
<keyword evidence="3" id="KW-0732">Signal</keyword>
<feature type="chain" id="PRO_5042561108" evidence="3">
    <location>
        <begin position="24"/>
        <end position="328"/>
    </location>
</feature>
<keyword evidence="5" id="KW-1185">Reference proteome</keyword>
<feature type="region of interest" description="Disordered" evidence="1">
    <location>
        <begin position="309"/>
        <end position="328"/>
    </location>
</feature>
<sequence length="328" mass="36233">MCYTNLLRSWVVSVIALSHLVVGLEHLNVTWPPAHYSWVAVKNGFTNKSAQMQFQNESTSGNFCRDRSLPPGVERVPFPLEGGRLEFKDGLIGKTPTEYNWTVNVLFDSLRSQIFHGLQDSNQIAFARPSDDWRWKDPGHPGQSYCSNGLRAIENVTVGSDPVSIDRGYALTPNNLIGMEGTLASETIRHGRGPGSEENITTVIRQCTFIRFTPVIEVKDPGPCGISIPSPVYVLTPVPSTDPDPGAHDDNSGTSFAVLVTLAAVFGVAIVVTLIAIFLQRRRKLREKQNLTGRPVFDARAARLAKQQKESVLESDYGTDNYKHAKKK</sequence>
<proteinExistence type="predicted"/>
<comment type="caution">
    <text evidence="4">The sequence shown here is derived from an EMBL/GenBank/DDBJ whole genome shotgun (WGS) entry which is preliminary data.</text>
</comment>
<dbReference type="Proteomes" id="UP001251528">
    <property type="component" value="Unassembled WGS sequence"/>
</dbReference>
<evidence type="ECO:0000313" key="4">
    <source>
        <dbReference type="EMBL" id="KAK2597463.1"/>
    </source>
</evidence>
<evidence type="ECO:0000256" key="2">
    <source>
        <dbReference type="SAM" id="Phobius"/>
    </source>
</evidence>
<reference evidence="4" key="1">
    <citation type="submission" date="2023-06" db="EMBL/GenBank/DDBJ databases">
        <title>Conoideocrella luteorostrata (Hypocreales: Clavicipitaceae), a potential biocontrol fungus for elongate hemlock scale in United States Christmas tree production areas.</title>
        <authorList>
            <person name="Barrett H."/>
            <person name="Lovett B."/>
            <person name="Macias A.M."/>
            <person name="Stajich J.E."/>
            <person name="Kasson M.T."/>
        </authorList>
    </citation>
    <scope>NUCLEOTIDE SEQUENCE</scope>
    <source>
        <strain evidence="4">ARSEF 14590</strain>
    </source>
</reference>
<protein>
    <submittedName>
        <fullName evidence="4">Uncharacterized protein</fullName>
    </submittedName>
</protein>
<feature type="signal peptide" evidence="3">
    <location>
        <begin position="1"/>
        <end position="23"/>
    </location>
</feature>
<feature type="transmembrane region" description="Helical" evidence="2">
    <location>
        <begin position="256"/>
        <end position="279"/>
    </location>
</feature>
<evidence type="ECO:0000256" key="1">
    <source>
        <dbReference type="SAM" id="MobiDB-lite"/>
    </source>
</evidence>
<accession>A0AAJ0FTY7</accession>
<dbReference type="EMBL" id="JASWJB010000104">
    <property type="protein sequence ID" value="KAK2597463.1"/>
    <property type="molecule type" value="Genomic_DNA"/>
</dbReference>
<keyword evidence="2" id="KW-1133">Transmembrane helix</keyword>
<dbReference type="AlphaFoldDB" id="A0AAJ0FTY7"/>
<evidence type="ECO:0000256" key="3">
    <source>
        <dbReference type="SAM" id="SignalP"/>
    </source>
</evidence>
<gene>
    <name evidence="4" type="ORF">QQS21_005933</name>
</gene>
<organism evidence="4 5">
    <name type="scientific">Conoideocrella luteorostrata</name>
    <dbReference type="NCBI Taxonomy" id="1105319"/>
    <lineage>
        <taxon>Eukaryota</taxon>
        <taxon>Fungi</taxon>
        <taxon>Dikarya</taxon>
        <taxon>Ascomycota</taxon>
        <taxon>Pezizomycotina</taxon>
        <taxon>Sordariomycetes</taxon>
        <taxon>Hypocreomycetidae</taxon>
        <taxon>Hypocreales</taxon>
        <taxon>Clavicipitaceae</taxon>
        <taxon>Conoideocrella</taxon>
    </lineage>
</organism>
<keyword evidence="2" id="KW-0472">Membrane</keyword>
<evidence type="ECO:0000313" key="5">
    <source>
        <dbReference type="Proteomes" id="UP001251528"/>
    </source>
</evidence>
<name>A0AAJ0FTY7_9HYPO</name>